<dbReference type="Gene3D" id="2.170.140.10">
    <property type="entry name" value="Chitin binding domain"/>
    <property type="match status" value="1"/>
</dbReference>
<feature type="domain" description="Chitin-binding type-2" evidence="3">
    <location>
        <begin position="420"/>
        <end position="474"/>
    </location>
</feature>
<dbReference type="Pfam" id="PF01607">
    <property type="entry name" value="CBM_14"/>
    <property type="match status" value="1"/>
</dbReference>
<accession>A0A182NVR9</accession>
<evidence type="ECO:0000256" key="1">
    <source>
        <dbReference type="SAM" id="MobiDB-lite"/>
    </source>
</evidence>
<dbReference type="SUPFAM" id="SSF57625">
    <property type="entry name" value="Invertebrate chitin-binding proteins"/>
    <property type="match status" value="1"/>
</dbReference>
<dbReference type="Proteomes" id="UP000075884">
    <property type="component" value="Unassembled WGS sequence"/>
</dbReference>
<reference evidence="5" key="1">
    <citation type="submission" date="2013-03" db="EMBL/GenBank/DDBJ databases">
        <title>The Genome Sequence of Anopheles dirus WRAIR2.</title>
        <authorList>
            <consortium name="The Broad Institute Genomics Platform"/>
            <person name="Neafsey D.E."/>
            <person name="Walton C."/>
            <person name="Walker B."/>
            <person name="Young S.K."/>
            <person name="Zeng Q."/>
            <person name="Gargeya S."/>
            <person name="Fitzgerald M."/>
            <person name="Haas B."/>
            <person name="Abouelleil A."/>
            <person name="Allen A.W."/>
            <person name="Alvarado L."/>
            <person name="Arachchi H.M."/>
            <person name="Berlin A.M."/>
            <person name="Chapman S.B."/>
            <person name="Gainer-Dewar J."/>
            <person name="Goldberg J."/>
            <person name="Griggs A."/>
            <person name="Gujja S."/>
            <person name="Hansen M."/>
            <person name="Howarth C."/>
            <person name="Imamovic A."/>
            <person name="Ireland A."/>
            <person name="Larimer J."/>
            <person name="McCowan C."/>
            <person name="Murphy C."/>
            <person name="Pearson M."/>
            <person name="Poon T.W."/>
            <person name="Priest M."/>
            <person name="Roberts A."/>
            <person name="Saif S."/>
            <person name="Shea T."/>
            <person name="Sisk P."/>
            <person name="Sykes S."/>
            <person name="Wortman J."/>
            <person name="Nusbaum C."/>
            <person name="Birren B."/>
        </authorList>
    </citation>
    <scope>NUCLEOTIDE SEQUENCE [LARGE SCALE GENOMIC DNA]</scope>
    <source>
        <strain evidence="5">WRAIR2</strain>
    </source>
</reference>
<evidence type="ECO:0000256" key="2">
    <source>
        <dbReference type="SAM" id="SignalP"/>
    </source>
</evidence>
<dbReference type="GO" id="GO:0005576">
    <property type="term" value="C:extracellular region"/>
    <property type="evidence" value="ECO:0007669"/>
    <property type="project" value="InterPro"/>
</dbReference>
<feature type="compositionally biased region" description="Low complexity" evidence="1">
    <location>
        <begin position="357"/>
        <end position="378"/>
    </location>
</feature>
<dbReference type="InterPro" id="IPR036508">
    <property type="entry name" value="Chitin-bd_dom_sf"/>
</dbReference>
<protein>
    <recommendedName>
        <fullName evidence="3">Chitin-binding type-2 domain-containing protein</fullName>
    </recommendedName>
</protein>
<keyword evidence="5" id="KW-1185">Reference proteome</keyword>
<dbReference type="VEuPathDB" id="VectorBase:ADIR014012"/>
<dbReference type="EnsemblMetazoa" id="ADIR014012-RA">
    <property type="protein sequence ID" value="ADIR014012-PA"/>
    <property type="gene ID" value="ADIR014012"/>
</dbReference>
<evidence type="ECO:0000313" key="5">
    <source>
        <dbReference type="Proteomes" id="UP000075884"/>
    </source>
</evidence>
<dbReference type="InterPro" id="IPR002557">
    <property type="entry name" value="Chitin-bd_dom"/>
</dbReference>
<sequence length="477" mass="52332">MQRLVSVLLAACVTVSGQVANHWNEQLLPEEPYGAPSQNARTALPELDDRFIRVERCGNSSFCLSSYDHQTFVINEATKFCKGYVELETVQSPICLNAVVHCENNLITGGCYFGVSAAEADRVACDVVYTRCDRHTPASPHSPTSTEPTTRLPTVEEDRFVTLERCGNRSICLSSDDYIRERYENGDELCKGYVERETIQSPTCLNALVNCENHKHVGGCFNGVLKSRIDQMACDFAYSQCEVYTPSSKVATSTEPFTAPPPPAVEGRFVRLERCDNQTICLSRDDFDTSDAVCKGYDVPMVIQSPTCLNGAVECVNSAIRDVSFLTVRIEEADRFPCEAARQSLYANWVASTTIYTEPPTTSSPRTTTSSVPRTSTTAHSTIYTEPPTTSSARTTTSSVPRTSTTVLSTTTTSATPAVGDSCKRTSRVPTAGDCSTYLECSNGHFAERKCYTGYVFYESFGFCLPGDTTTCNLLQM</sequence>
<organism evidence="4 5">
    <name type="scientific">Anopheles dirus</name>
    <dbReference type="NCBI Taxonomy" id="7168"/>
    <lineage>
        <taxon>Eukaryota</taxon>
        <taxon>Metazoa</taxon>
        <taxon>Ecdysozoa</taxon>
        <taxon>Arthropoda</taxon>
        <taxon>Hexapoda</taxon>
        <taxon>Insecta</taxon>
        <taxon>Pterygota</taxon>
        <taxon>Neoptera</taxon>
        <taxon>Endopterygota</taxon>
        <taxon>Diptera</taxon>
        <taxon>Nematocera</taxon>
        <taxon>Culicoidea</taxon>
        <taxon>Culicidae</taxon>
        <taxon>Anophelinae</taxon>
        <taxon>Anopheles</taxon>
    </lineage>
</organism>
<dbReference type="PROSITE" id="PS50940">
    <property type="entry name" value="CHIT_BIND_II"/>
    <property type="match status" value="1"/>
</dbReference>
<dbReference type="AlphaFoldDB" id="A0A182NVR9"/>
<feature type="region of interest" description="Disordered" evidence="1">
    <location>
        <begin position="356"/>
        <end position="413"/>
    </location>
</feature>
<dbReference type="STRING" id="7168.A0A182NVR9"/>
<keyword evidence="2" id="KW-0732">Signal</keyword>
<feature type="compositionally biased region" description="Low complexity" evidence="1">
    <location>
        <begin position="388"/>
        <end position="413"/>
    </location>
</feature>
<feature type="signal peptide" evidence="2">
    <location>
        <begin position="1"/>
        <end position="17"/>
    </location>
</feature>
<proteinExistence type="predicted"/>
<evidence type="ECO:0000259" key="3">
    <source>
        <dbReference type="PROSITE" id="PS50940"/>
    </source>
</evidence>
<name>A0A182NVR9_9DIPT</name>
<dbReference type="SMART" id="SM00494">
    <property type="entry name" value="ChtBD2"/>
    <property type="match status" value="1"/>
</dbReference>
<evidence type="ECO:0000313" key="4">
    <source>
        <dbReference type="EnsemblMetazoa" id="ADIR014012-PA"/>
    </source>
</evidence>
<reference evidence="4" key="2">
    <citation type="submission" date="2020-05" db="UniProtKB">
        <authorList>
            <consortium name="EnsemblMetazoa"/>
        </authorList>
    </citation>
    <scope>IDENTIFICATION</scope>
    <source>
        <strain evidence="4">WRAIR2</strain>
    </source>
</reference>
<dbReference type="GO" id="GO:0008061">
    <property type="term" value="F:chitin binding"/>
    <property type="evidence" value="ECO:0007669"/>
    <property type="project" value="InterPro"/>
</dbReference>
<feature type="chain" id="PRO_5013040193" description="Chitin-binding type-2 domain-containing protein" evidence="2">
    <location>
        <begin position="18"/>
        <end position="477"/>
    </location>
</feature>